<reference evidence="6" key="1">
    <citation type="submission" date="2020-05" db="EMBL/GenBank/DDBJ databases">
        <title>Mycena genomes resolve the evolution of fungal bioluminescence.</title>
        <authorList>
            <person name="Tsai I.J."/>
        </authorList>
    </citation>
    <scope>NUCLEOTIDE SEQUENCE</scope>
    <source>
        <strain evidence="6">160909Yilan</strain>
    </source>
</reference>
<dbReference type="Pfam" id="PF05426">
    <property type="entry name" value="Alginate_lyase"/>
    <property type="match status" value="1"/>
</dbReference>
<name>A0A8H7DA51_9AGAR</name>
<dbReference type="InterPro" id="IPR008929">
    <property type="entry name" value="Chondroitin_lyas"/>
</dbReference>
<keyword evidence="1 4" id="KW-0732">Signal</keyword>
<evidence type="ECO:0000313" key="7">
    <source>
        <dbReference type="Proteomes" id="UP000623467"/>
    </source>
</evidence>
<gene>
    <name evidence="6" type="ORF">MSAN_00951200</name>
</gene>
<evidence type="ECO:0000259" key="5">
    <source>
        <dbReference type="Pfam" id="PF05426"/>
    </source>
</evidence>
<keyword evidence="7" id="KW-1185">Reference proteome</keyword>
<feature type="signal peptide" evidence="4">
    <location>
        <begin position="1"/>
        <end position="30"/>
    </location>
</feature>
<dbReference type="InterPro" id="IPR008397">
    <property type="entry name" value="Alginate_lyase_dom"/>
</dbReference>
<organism evidence="6 7">
    <name type="scientific">Mycena sanguinolenta</name>
    <dbReference type="NCBI Taxonomy" id="230812"/>
    <lineage>
        <taxon>Eukaryota</taxon>
        <taxon>Fungi</taxon>
        <taxon>Dikarya</taxon>
        <taxon>Basidiomycota</taxon>
        <taxon>Agaricomycotina</taxon>
        <taxon>Agaricomycetes</taxon>
        <taxon>Agaricomycetidae</taxon>
        <taxon>Agaricales</taxon>
        <taxon>Marasmiineae</taxon>
        <taxon>Mycenaceae</taxon>
        <taxon>Mycena</taxon>
    </lineage>
</organism>
<feature type="region of interest" description="Disordered" evidence="3">
    <location>
        <begin position="433"/>
        <end position="486"/>
    </location>
</feature>
<dbReference type="SUPFAM" id="SSF48230">
    <property type="entry name" value="Chondroitin AC/alginate lyase"/>
    <property type="match status" value="1"/>
</dbReference>
<protein>
    <submittedName>
        <fullName evidence="6">Chondroitin AC/alginate lyase</fullName>
    </submittedName>
</protein>
<accession>A0A8H7DA51</accession>
<evidence type="ECO:0000256" key="3">
    <source>
        <dbReference type="SAM" id="MobiDB-lite"/>
    </source>
</evidence>
<dbReference type="GO" id="GO:0016829">
    <property type="term" value="F:lyase activity"/>
    <property type="evidence" value="ECO:0007669"/>
    <property type="project" value="UniProtKB-KW"/>
</dbReference>
<evidence type="ECO:0000256" key="1">
    <source>
        <dbReference type="ARBA" id="ARBA00022729"/>
    </source>
</evidence>
<proteinExistence type="predicted"/>
<dbReference type="Proteomes" id="UP000623467">
    <property type="component" value="Unassembled WGS sequence"/>
</dbReference>
<dbReference type="AlphaFoldDB" id="A0A8H7DA51"/>
<evidence type="ECO:0000256" key="4">
    <source>
        <dbReference type="SAM" id="SignalP"/>
    </source>
</evidence>
<feature type="compositionally biased region" description="Low complexity" evidence="3">
    <location>
        <begin position="433"/>
        <end position="454"/>
    </location>
</feature>
<keyword evidence="2 6" id="KW-0456">Lyase</keyword>
<dbReference type="Gene3D" id="1.50.10.100">
    <property type="entry name" value="Chondroitin AC/alginate lyase"/>
    <property type="match status" value="1"/>
</dbReference>
<comment type="caution">
    <text evidence="6">The sequence shown here is derived from an EMBL/GenBank/DDBJ whole genome shotgun (WGS) entry which is preliminary data.</text>
</comment>
<evidence type="ECO:0000313" key="6">
    <source>
        <dbReference type="EMBL" id="KAF7366925.1"/>
    </source>
</evidence>
<feature type="compositionally biased region" description="Polar residues" evidence="3">
    <location>
        <begin position="455"/>
        <end position="466"/>
    </location>
</feature>
<sequence>MQLSHAFWQPYLRGALLLLTHLLVVQAIAATNPFTCYANDFVSPDVANGHYASTLAGAQATIIAWADEMNSYGPWSVTDKPVLAPSGNKHDYMSWAPYEWPDCSKIGNKTALTPQETWKTCPYVFRDGQVNPDRTTINDFQSFFNLSDAVLYNALAFTFENKSSSVYSQNIAKFIKTWFLDSATYMNPNLNYAQMNRGPNGQTGEYTGILDLRGFAKIASGILILRKYGSNDWTSDIDNQMVAWCKQYINWLETAPTAKQAAAAKNNHGTYYVNQLMALKLIVNDIAGAVTLGRGYFGGIYKGQMTSDGNQPMEASRSRPYHYRNFNIAGMITNARLLKYADPTSNDWNTTSQGATIQTAVDYLMTTNPAATQETNVTAEIYPNVAAVAATYGDPQGKYVKFLTASGFPYANDASFLWDQPLAAGPVSAASNLTSTTGSSGNSNSNSHSTGNSALTSTSTSGPNRNSAADSSPTSSPKSSSVGSSSSVTVSANWTVYALTGLLMMLGGLW</sequence>
<feature type="compositionally biased region" description="Low complexity" evidence="3">
    <location>
        <begin position="467"/>
        <end position="486"/>
    </location>
</feature>
<dbReference type="EMBL" id="JACAZH010000006">
    <property type="protein sequence ID" value="KAF7366925.1"/>
    <property type="molecule type" value="Genomic_DNA"/>
</dbReference>
<dbReference type="GO" id="GO:0042597">
    <property type="term" value="C:periplasmic space"/>
    <property type="evidence" value="ECO:0007669"/>
    <property type="project" value="InterPro"/>
</dbReference>
<evidence type="ECO:0000256" key="2">
    <source>
        <dbReference type="ARBA" id="ARBA00023239"/>
    </source>
</evidence>
<dbReference type="OrthoDB" id="63533at2759"/>
<feature type="chain" id="PRO_5034471059" evidence="4">
    <location>
        <begin position="31"/>
        <end position="510"/>
    </location>
</feature>
<feature type="domain" description="Alginate lyase" evidence="5">
    <location>
        <begin position="76"/>
        <end position="366"/>
    </location>
</feature>